<evidence type="ECO:0000256" key="9">
    <source>
        <dbReference type="SAM" id="Phobius"/>
    </source>
</evidence>
<feature type="transmembrane region" description="Helical" evidence="9">
    <location>
        <begin position="12"/>
        <end position="32"/>
    </location>
</feature>
<feature type="domain" description="Tripartite ATP-independent periplasmic transporters DctQ component" evidence="10">
    <location>
        <begin position="24"/>
        <end position="150"/>
    </location>
</feature>
<name>A0A939KID1_9CLOT</name>
<reference evidence="11" key="1">
    <citation type="submission" date="2021-03" db="EMBL/GenBank/DDBJ databases">
        <title>Proteiniclasticum marinus sp. nov., isolated from tidal flat sediment.</title>
        <authorList>
            <person name="Namirimu T."/>
            <person name="Yang J.-A."/>
            <person name="Yang S.-H."/>
            <person name="Kim Y.-J."/>
            <person name="Kwon K.K."/>
        </authorList>
    </citation>
    <scope>NUCLEOTIDE SEQUENCE</scope>
    <source>
        <strain evidence="11">SCR006</strain>
    </source>
</reference>
<keyword evidence="2" id="KW-0813">Transport</keyword>
<evidence type="ECO:0000256" key="1">
    <source>
        <dbReference type="ARBA" id="ARBA00004429"/>
    </source>
</evidence>
<feature type="transmembrane region" description="Helical" evidence="9">
    <location>
        <begin position="47"/>
        <end position="65"/>
    </location>
</feature>
<dbReference type="Proteomes" id="UP000664218">
    <property type="component" value="Unassembled WGS sequence"/>
</dbReference>
<sequence length="161" mass="18686">MKNIDKTIDTIMKAVMAAAMFSLVVGGTWQIFTRWILKDPSTFTEEFMRYMLIWASMIGSAYCFYKDKHLTLDLFKKKATGKKEKVLMVFIESMILFFVIYVFVYGGSKMAFNATNTSSVMQIPFKYLYMILPISGIFIVLARALKYYQAFLVSRKSKEEN</sequence>
<dbReference type="InterPro" id="IPR055348">
    <property type="entry name" value="DctQ"/>
</dbReference>
<dbReference type="GO" id="GO:0015740">
    <property type="term" value="P:C4-dicarboxylate transport"/>
    <property type="evidence" value="ECO:0007669"/>
    <property type="project" value="TreeGrafter"/>
</dbReference>
<dbReference type="Pfam" id="PF04290">
    <property type="entry name" value="DctQ"/>
    <property type="match status" value="1"/>
</dbReference>
<evidence type="ECO:0000256" key="7">
    <source>
        <dbReference type="ARBA" id="ARBA00023136"/>
    </source>
</evidence>
<comment type="similarity">
    <text evidence="8">Belongs to the TRAP transporter small permease family.</text>
</comment>
<keyword evidence="4" id="KW-0997">Cell inner membrane</keyword>
<organism evidence="11 12">
    <name type="scientific">Proteiniclasticum aestuarii</name>
    <dbReference type="NCBI Taxonomy" id="2817862"/>
    <lineage>
        <taxon>Bacteria</taxon>
        <taxon>Bacillati</taxon>
        <taxon>Bacillota</taxon>
        <taxon>Clostridia</taxon>
        <taxon>Eubacteriales</taxon>
        <taxon>Clostridiaceae</taxon>
        <taxon>Proteiniclasticum</taxon>
    </lineage>
</organism>
<dbReference type="GO" id="GO:0005886">
    <property type="term" value="C:plasma membrane"/>
    <property type="evidence" value="ECO:0007669"/>
    <property type="project" value="UniProtKB-SubCell"/>
</dbReference>
<keyword evidence="7 9" id="KW-0472">Membrane</keyword>
<gene>
    <name evidence="11" type="ORF">J3A84_03015</name>
</gene>
<evidence type="ECO:0000313" key="11">
    <source>
        <dbReference type="EMBL" id="MBO1264013.1"/>
    </source>
</evidence>
<dbReference type="EMBL" id="JAFNJU010000002">
    <property type="protein sequence ID" value="MBO1264013.1"/>
    <property type="molecule type" value="Genomic_DNA"/>
</dbReference>
<comment type="subcellular location">
    <subcellularLocation>
        <location evidence="1">Cell inner membrane</location>
        <topology evidence="1">Multi-pass membrane protein</topology>
    </subcellularLocation>
</comment>
<feature type="transmembrane region" description="Helical" evidence="9">
    <location>
        <begin position="86"/>
        <end position="107"/>
    </location>
</feature>
<evidence type="ECO:0000256" key="5">
    <source>
        <dbReference type="ARBA" id="ARBA00022692"/>
    </source>
</evidence>
<dbReference type="PANTHER" id="PTHR35011:SF5">
    <property type="entry name" value="SIALIC ACID TRAP TRANSPORTER SMALL PERMEASE PROTEIN SIAQ"/>
    <property type="match status" value="1"/>
</dbReference>
<keyword evidence="12" id="KW-1185">Reference proteome</keyword>
<comment type="caution">
    <text evidence="11">The sequence shown here is derived from an EMBL/GenBank/DDBJ whole genome shotgun (WGS) entry which is preliminary data.</text>
</comment>
<keyword evidence="6 9" id="KW-1133">Transmembrane helix</keyword>
<dbReference type="AlphaFoldDB" id="A0A939KID1"/>
<accession>A0A939KID1</accession>
<keyword evidence="3" id="KW-1003">Cell membrane</keyword>
<protein>
    <submittedName>
        <fullName evidence="11">TRAP transporter small permease</fullName>
    </submittedName>
</protein>
<evidence type="ECO:0000259" key="10">
    <source>
        <dbReference type="Pfam" id="PF04290"/>
    </source>
</evidence>
<dbReference type="PANTHER" id="PTHR35011">
    <property type="entry name" value="2,3-DIKETO-L-GULONATE TRAP TRANSPORTER SMALL PERMEASE PROTEIN YIAM"/>
    <property type="match status" value="1"/>
</dbReference>
<dbReference type="InterPro" id="IPR007387">
    <property type="entry name" value="TRAP_DctQ"/>
</dbReference>
<evidence type="ECO:0000256" key="6">
    <source>
        <dbReference type="ARBA" id="ARBA00022989"/>
    </source>
</evidence>
<dbReference type="GO" id="GO:0022857">
    <property type="term" value="F:transmembrane transporter activity"/>
    <property type="evidence" value="ECO:0007669"/>
    <property type="project" value="TreeGrafter"/>
</dbReference>
<keyword evidence="5 9" id="KW-0812">Transmembrane</keyword>
<evidence type="ECO:0000256" key="4">
    <source>
        <dbReference type="ARBA" id="ARBA00022519"/>
    </source>
</evidence>
<evidence type="ECO:0000256" key="8">
    <source>
        <dbReference type="ARBA" id="ARBA00038436"/>
    </source>
</evidence>
<feature type="transmembrane region" description="Helical" evidence="9">
    <location>
        <begin position="127"/>
        <end position="148"/>
    </location>
</feature>
<proteinExistence type="inferred from homology"/>
<evidence type="ECO:0000256" key="3">
    <source>
        <dbReference type="ARBA" id="ARBA00022475"/>
    </source>
</evidence>
<evidence type="ECO:0000256" key="2">
    <source>
        <dbReference type="ARBA" id="ARBA00022448"/>
    </source>
</evidence>
<evidence type="ECO:0000313" key="12">
    <source>
        <dbReference type="Proteomes" id="UP000664218"/>
    </source>
</evidence>
<dbReference type="RefSeq" id="WP_207598536.1">
    <property type="nucleotide sequence ID" value="NZ_JAFNJU010000002.1"/>
</dbReference>